<keyword evidence="3" id="KW-1185">Reference proteome</keyword>
<evidence type="ECO:0000313" key="2">
    <source>
        <dbReference type="EMBL" id="CCH35162.1"/>
    </source>
</evidence>
<evidence type="ECO:0000256" key="1">
    <source>
        <dbReference type="SAM" id="Phobius"/>
    </source>
</evidence>
<feature type="transmembrane region" description="Helical" evidence="1">
    <location>
        <begin position="21"/>
        <end position="41"/>
    </location>
</feature>
<dbReference type="KEGG" id="sesp:BN6_79440"/>
<dbReference type="Proteomes" id="UP000006281">
    <property type="component" value="Chromosome"/>
</dbReference>
<dbReference type="HOGENOM" id="CLU_1642482_0_0_11"/>
<name>K0KCB6_SACES</name>
<gene>
    <name evidence="2" type="ordered locus">BN6_79440</name>
</gene>
<dbReference type="BioCyc" id="SESP1179773:BN6_RS38435-MONOMER"/>
<dbReference type="PATRIC" id="fig|1179773.3.peg.8022"/>
<organism evidence="2 3">
    <name type="scientific">Saccharothrix espanaensis (strain ATCC 51144 / DSM 44229 / JCM 9112 / NBRC 15066 / NRRL 15764)</name>
    <dbReference type="NCBI Taxonomy" id="1179773"/>
    <lineage>
        <taxon>Bacteria</taxon>
        <taxon>Bacillati</taxon>
        <taxon>Actinomycetota</taxon>
        <taxon>Actinomycetes</taxon>
        <taxon>Pseudonocardiales</taxon>
        <taxon>Pseudonocardiaceae</taxon>
        <taxon>Saccharothrix</taxon>
    </lineage>
</organism>
<evidence type="ECO:0000313" key="3">
    <source>
        <dbReference type="Proteomes" id="UP000006281"/>
    </source>
</evidence>
<keyword evidence="1" id="KW-1133">Transmembrane helix</keyword>
<keyword evidence="1" id="KW-0812">Transmembrane</keyword>
<sequence>MRVDPVTPGPDPLRRRKVATVLVIASVVVLVLGAGVVFVLGRTSNPAAGDCVVTSGGPSNAMAVRKIDCGAPEATYRVSSGPCPEGDHLTAGDLCLALDVAPGDCLKPVEYQGVSAFHRWPCDQADVRRVTRVADTADRGGCDGGPAHVYATPPRTVCLDR</sequence>
<dbReference type="AlphaFoldDB" id="K0KCB6"/>
<keyword evidence="1" id="KW-0472">Membrane</keyword>
<proteinExistence type="predicted"/>
<dbReference type="EMBL" id="HE804045">
    <property type="protein sequence ID" value="CCH35162.1"/>
    <property type="molecule type" value="Genomic_DNA"/>
</dbReference>
<dbReference type="STRING" id="1179773.BN6_79440"/>
<reference evidence="2 3" key="1">
    <citation type="journal article" date="2012" name="BMC Genomics">
        <title>Complete genome sequence of Saccharothrix espanaensis DSM 44229T and comparison to the other completely sequenced Pseudonocardiaceae.</title>
        <authorList>
            <person name="Strobel T."/>
            <person name="Al-Dilaimi A."/>
            <person name="Blom J."/>
            <person name="Gessner A."/>
            <person name="Kalinowski J."/>
            <person name="Luzhetska M."/>
            <person name="Puhler A."/>
            <person name="Szczepanowski R."/>
            <person name="Bechthold A."/>
            <person name="Ruckert C."/>
        </authorList>
    </citation>
    <scope>NUCLEOTIDE SEQUENCE [LARGE SCALE GENOMIC DNA]</scope>
    <source>
        <strain evidence="3">ATCC 51144 / DSM 44229 / JCM 9112 / NBRC 15066 / NRRL 15764</strain>
    </source>
</reference>
<protein>
    <submittedName>
        <fullName evidence="2">Putative secreted protein</fullName>
    </submittedName>
</protein>
<accession>K0KCB6</accession>